<dbReference type="RefSeq" id="WP_124344415.1">
    <property type="nucleotide sequence ID" value="NZ_BHYL01000366.1"/>
</dbReference>
<dbReference type="InterPro" id="IPR036866">
    <property type="entry name" value="RibonucZ/Hydroxyglut_hydro"/>
</dbReference>
<dbReference type="AlphaFoldDB" id="A0A401V4Q2"/>
<dbReference type="OrthoDB" id="2971563at2"/>
<dbReference type="Gene3D" id="3.60.15.10">
    <property type="entry name" value="Ribonuclease Z/Hydroxyacylglutathione hydrolase-like"/>
    <property type="match status" value="1"/>
</dbReference>
<keyword evidence="3" id="KW-1185">Reference proteome</keyword>
<evidence type="ECO:0000313" key="3">
    <source>
        <dbReference type="Proteomes" id="UP000288246"/>
    </source>
</evidence>
<dbReference type="Pfam" id="PF00753">
    <property type="entry name" value="Lactamase_B"/>
    <property type="match status" value="1"/>
</dbReference>
<sequence length="107" mass="11410">MWLALDEAVRLLGAGPRDVTALVLTHGHVDHVGFARRAVSTLGVEVGAHEADARIVAHPSRYAHGRPRAWYPLRHRRIPVLAAMAAKGALRVHGVRTSHPVGAAGVA</sequence>
<dbReference type="SUPFAM" id="SSF56281">
    <property type="entry name" value="Metallo-hydrolase/oxidoreductase"/>
    <property type="match status" value="1"/>
</dbReference>
<proteinExistence type="predicted"/>
<name>A0A401V4Q2_9CELL</name>
<comment type="caution">
    <text evidence="2">The sequence shown here is derived from an EMBL/GenBank/DDBJ whole genome shotgun (WGS) entry which is preliminary data.</text>
</comment>
<reference evidence="2 3" key="1">
    <citation type="submission" date="2018-11" db="EMBL/GenBank/DDBJ databases">
        <title>Draft genome sequence of Cellulomonas takizawaensis strain TKZ-21.</title>
        <authorList>
            <person name="Yamamura H."/>
            <person name="Hayashi T."/>
            <person name="Hamada M."/>
            <person name="Serisawa Y."/>
            <person name="Matsuyama K."/>
            <person name="Nakagawa Y."/>
            <person name="Otoguro M."/>
            <person name="Yanagida F."/>
            <person name="Hayakawa M."/>
        </authorList>
    </citation>
    <scope>NUCLEOTIDE SEQUENCE [LARGE SCALE GENOMIC DNA]</scope>
    <source>
        <strain evidence="2 3">TKZ-21</strain>
    </source>
</reference>
<protein>
    <recommendedName>
        <fullName evidence="1">Metallo-beta-lactamase domain-containing protein</fullName>
    </recommendedName>
</protein>
<evidence type="ECO:0000259" key="1">
    <source>
        <dbReference type="Pfam" id="PF00753"/>
    </source>
</evidence>
<evidence type="ECO:0000313" key="2">
    <source>
        <dbReference type="EMBL" id="GCD21885.1"/>
    </source>
</evidence>
<accession>A0A401V4Q2</accession>
<dbReference type="EMBL" id="BHYL01000366">
    <property type="protein sequence ID" value="GCD21885.1"/>
    <property type="molecule type" value="Genomic_DNA"/>
</dbReference>
<dbReference type="Proteomes" id="UP000288246">
    <property type="component" value="Unassembled WGS sequence"/>
</dbReference>
<dbReference type="InterPro" id="IPR001279">
    <property type="entry name" value="Metallo-B-lactamas"/>
</dbReference>
<organism evidence="2 3">
    <name type="scientific">Cellulomonas algicola</name>
    <dbReference type="NCBI Taxonomy" id="2071633"/>
    <lineage>
        <taxon>Bacteria</taxon>
        <taxon>Bacillati</taxon>
        <taxon>Actinomycetota</taxon>
        <taxon>Actinomycetes</taxon>
        <taxon>Micrococcales</taxon>
        <taxon>Cellulomonadaceae</taxon>
        <taxon>Cellulomonas</taxon>
    </lineage>
</organism>
<feature type="domain" description="Metallo-beta-lactamase" evidence="1">
    <location>
        <begin position="10"/>
        <end position="61"/>
    </location>
</feature>
<gene>
    <name evidence="2" type="ORF">CTKZ_34470</name>
</gene>